<evidence type="ECO:0000256" key="6">
    <source>
        <dbReference type="ARBA" id="ARBA00022525"/>
    </source>
</evidence>
<dbReference type="GO" id="GO:0005576">
    <property type="term" value="C:extracellular region"/>
    <property type="evidence" value="ECO:0007669"/>
    <property type="project" value="UniProtKB-SubCell"/>
</dbReference>
<dbReference type="GO" id="GO:0005886">
    <property type="term" value="C:plasma membrane"/>
    <property type="evidence" value="ECO:0007669"/>
    <property type="project" value="UniProtKB-SubCell"/>
</dbReference>
<evidence type="ECO:0000256" key="17">
    <source>
        <dbReference type="ARBA" id="ARBA00058732"/>
    </source>
</evidence>
<keyword evidence="16" id="KW-0449">Lipoprotein</keyword>
<dbReference type="InterPro" id="IPR026664">
    <property type="entry name" value="Stereocilin-rel"/>
</dbReference>
<dbReference type="FunFam" id="1.20.970.40:FF:000001">
    <property type="entry name" value="Mesothelin"/>
    <property type="match status" value="1"/>
</dbReference>
<evidence type="ECO:0000256" key="12">
    <source>
        <dbReference type="ARBA" id="ARBA00023034"/>
    </source>
</evidence>
<keyword evidence="12" id="KW-0333">Golgi apparatus</keyword>
<comment type="function">
    <text evidence="17">Membrane-anchored forms may play a role in cellular adhesion.</text>
</comment>
<evidence type="ECO:0000256" key="13">
    <source>
        <dbReference type="ARBA" id="ARBA00023136"/>
    </source>
</evidence>
<comment type="subcellular location">
    <subcellularLocation>
        <location evidence="2">Cell membrane</location>
        <topology evidence="2">Lipid-anchor</topology>
        <topology evidence="2">GPI-anchor</topology>
    </subcellularLocation>
    <subcellularLocation>
        <location evidence="1">Golgi apparatus</location>
    </subcellularLocation>
    <subcellularLocation>
        <location evidence="3">Secreted</location>
    </subcellularLocation>
</comment>
<feature type="compositionally biased region" description="Basic residues" evidence="21">
    <location>
        <begin position="41"/>
        <end position="51"/>
    </location>
</feature>
<dbReference type="AlphaFoldDB" id="A0A8C9LHZ9"/>
<evidence type="ECO:0000256" key="9">
    <source>
        <dbReference type="ARBA" id="ARBA00022685"/>
    </source>
</evidence>
<evidence type="ECO:0000256" key="8">
    <source>
        <dbReference type="ARBA" id="ARBA00022622"/>
    </source>
</evidence>
<proteinExistence type="inferred from homology"/>
<feature type="region of interest" description="Disordered" evidence="21">
    <location>
        <begin position="1"/>
        <end position="106"/>
    </location>
</feature>
<name>A0A8C9LHZ9_9PRIM</name>
<dbReference type="GO" id="GO:0007160">
    <property type="term" value="P:cell-matrix adhesion"/>
    <property type="evidence" value="ECO:0007669"/>
    <property type="project" value="TreeGrafter"/>
</dbReference>
<evidence type="ECO:0000256" key="2">
    <source>
        <dbReference type="ARBA" id="ARBA00004609"/>
    </source>
</evidence>
<dbReference type="PANTHER" id="PTHR23412:SF6">
    <property type="entry name" value="MESOTHELIN"/>
    <property type="match status" value="1"/>
</dbReference>
<evidence type="ECO:0000256" key="3">
    <source>
        <dbReference type="ARBA" id="ARBA00004613"/>
    </source>
</evidence>
<gene>
    <name evidence="22" type="primary">LOC111524049</name>
</gene>
<keyword evidence="8" id="KW-0336">GPI-anchor</keyword>
<reference evidence="22" key="1">
    <citation type="submission" date="2025-08" db="UniProtKB">
        <authorList>
            <consortium name="Ensembl"/>
        </authorList>
    </citation>
    <scope>IDENTIFICATION</scope>
</reference>
<dbReference type="PANTHER" id="PTHR23412">
    <property type="entry name" value="STEREOCILIN RELATED"/>
    <property type="match status" value="1"/>
</dbReference>
<dbReference type="InterPro" id="IPR010335">
    <property type="entry name" value="Mesothelin"/>
</dbReference>
<accession>A0A8C9LHZ9</accession>
<keyword evidence="13" id="KW-0472">Membrane</keyword>
<evidence type="ECO:0000256" key="7">
    <source>
        <dbReference type="ARBA" id="ARBA00022553"/>
    </source>
</evidence>
<dbReference type="Proteomes" id="UP000694416">
    <property type="component" value="Unplaced"/>
</dbReference>
<keyword evidence="5" id="KW-1003">Cell membrane</keyword>
<dbReference type="GO" id="GO:0005794">
    <property type="term" value="C:Golgi apparatus"/>
    <property type="evidence" value="ECO:0007669"/>
    <property type="project" value="UniProtKB-SubCell"/>
</dbReference>
<evidence type="ECO:0000256" key="19">
    <source>
        <dbReference type="ARBA" id="ARBA00068881"/>
    </source>
</evidence>
<evidence type="ECO:0000256" key="20">
    <source>
        <dbReference type="ARBA" id="ARBA00081905"/>
    </source>
</evidence>
<protein>
    <recommendedName>
        <fullName evidence="19">Mesothelin</fullName>
    </recommendedName>
    <alternativeName>
        <fullName evidence="20">Pre-pro-megakaryocyte-potentiating factor</fullName>
    </alternativeName>
</protein>
<evidence type="ECO:0000256" key="15">
    <source>
        <dbReference type="ARBA" id="ARBA00023180"/>
    </source>
</evidence>
<dbReference type="Ensembl" id="ENSPTET00000003638.1">
    <property type="protein sequence ID" value="ENSPTEP00000002344.1"/>
    <property type="gene ID" value="ENSPTEG00000002760.1"/>
</dbReference>
<evidence type="ECO:0000256" key="1">
    <source>
        <dbReference type="ARBA" id="ARBA00004555"/>
    </source>
</evidence>
<evidence type="ECO:0000256" key="21">
    <source>
        <dbReference type="SAM" id="MobiDB-lite"/>
    </source>
</evidence>
<evidence type="ECO:0000313" key="23">
    <source>
        <dbReference type="Proteomes" id="UP000694416"/>
    </source>
</evidence>
<dbReference type="Pfam" id="PF06060">
    <property type="entry name" value="Mesothelin"/>
    <property type="match status" value="1"/>
</dbReference>
<feature type="compositionally biased region" description="Low complexity" evidence="21">
    <location>
        <begin position="76"/>
        <end position="91"/>
    </location>
</feature>
<keyword evidence="6" id="KW-0964">Secreted</keyword>
<evidence type="ECO:0000256" key="5">
    <source>
        <dbReference type="ARBA" id="ARBA00022475"/>
    </source>
</evidence>
<evidence type="ECO:0000256" key="11">
    <source>
        <dbReference type="ARBA" id="ARBA00022889"/>
    </source>
</evidence>
<keyword evidence="14" id="KW-1015">Disulfide bond</keyword>
<evidence type="ECO:0000313" key="22">
    <source>
        <dbReference type="Ensembl" id="ENSPTEP00000002344.1"/>
    </source>
</evidence>
<dbReference type="GO" id="GO:0009986">
    <property type="term" value="C:cell surface"/>
    <property type="evidence" value="ECO:0007669"/>
    <property type="project" value="TreeGrafter"/>
</dbReference>
<keyword evidence="11" id="KW-0130">Cell adhesion</keyword>
<keyword evidence="7" id="KW-0597">Phosphoprotein</keyword>
<evidence type="ECO:0000256" key="16">
    <source>
        <dbReference type="ARBA" id="ARBA00023288"/>
    </source>
</evidence>
<dbReference type="GO" id="GO:0098552">
    <property type="term" value="C:side of membrane"/>
    <property type="evidence" value="ECO:0007669"/>
    <property type="project" value="UniProtKB-KW"/>
</dbReference>
<keyword evidence="15" id="KW-0325">Glycoprotein</keyword>
<evidence type="ECO:0000256" key="4">
    <source>
        <dbReference type="ARBA" id="ARBA00011016"/>
    </source>
</evidence>
<keyword evidence="10" id="KW-0732">Signal</keyword>
<comment type="subunit">
    <text evidence="18">Interacts with MUC16.</text>
</comment>
<sequence>MKSSRSVSCSAPLKGDAMTAALPPRGGVAQRRETKGLVPPRCRKAPPRRIRTSPCGRRPLLTSPGAAAPRPPRGNPGPTLSSASRASPAPGWGAGGGQASAAAPAPESLRLHKKAEEILTPSTSLSAAYLRTRPECSGVITAHYSLRLPGSRDLPASASQVAGTTGLCFQELGREKWVHCGSVWLGCRRRGGPRVGIGPRPERGRPVPRGCCQRHALLFLPGRPLPSAVTRGRRAACGLAVPPSPGSRQTMTLPTARPLLGSYGTPALGSLLFLLFSLGWVQPSRALAGETTQEAAPLDGVLTNAPNIARWVRGLHSPPGLSPRQLLGFTCAEVSGLSTELVQELAVALGQKNVKLSAEQLRCLAHRLSEPPEDLDTLPLDLLLFLNPDAFSGPQACAHFFSRVTKANVDLLPRGAPERQRLLPAALACWGVRGSLLSEADVQALGGLACDLPGRFVAESAEVVLPRLVRCLGPLDQDQQEAARAALQRGGPPYGPPSTWSVSTLDALQGLLPVLGQPIIHSIPQGIVAAGRQRSSRDPSWRQPEQTVLRPRFRRDVDRTTCPPDKEAHQIDESLIFYKKRELEACVDAALLAAQMDRVNAIPFTYEQLDVLKHKLDELYPQGYPESVIRHLGHLFLKMSPEDIRKWNVTSLETLKALLKVSKGHEMSAQVATLIDRFVMGRGQLDKDTLDTLTAFCPGCLCSLSPEQLSSVPHSVIWAVRPQDLDTCGPRQLDVLYPKARLAFQNLSGSEYFVKIRSFLGGASTEDLKALSQQNVSMDLATFMKLRREAVLPLTVAEVQKLLGPHVEGLKVEEQHSPVRDWILQQRQDDLDTLGLGLQGGIPNGYLILDLSVREALSGTPCLLGPGPVLTVLALLLASTLA</sequence>
<keyword evidence="23" id="KW-1185">Reference proteome</keyword>
<organism evidence="22 23">
    <name type="scientific">Piliocolobus tephrosceles</name>
    <name type="common">Ugandan red Colobus</name>
    <dbReference type="NCBI Taxonomy" id="591936"/>
    <lineage>
        <taxon>Eukaryota</taxon>
        <taxon>Metazoa</taxon>
        <taxon>Chordata</taxon>
        <taxon>Craniata</taxon>
        <taxon>Vertebrata</taxon>
        <taxon>Euteleostomi</taxon>
        <taxon>Mammalia</taxon>
        <taxon>Eutheria</taxon>
        <taxon>Euarchontoglires</taxon>
        <taxon>Primates</taxon>
        <taxon>Haplorrhini</taxon>
        <taxon>Catarrhini</taxon>
        <taxon>Cercopithecidae</taxon>
        <taxon>Colobinae</taxon>
        <taxon>Piliocolobus</taxon>
    </lineage>
</organism>
<evidence type="ECO:0000256" key="10">
    <source>
        <dbReference type="ARBA" id="ARBA00022729"/>
    </source>
</evidence>
<evidence type="ECO:0000256" key="14">
    <source>
        <dbReference type="ARBA" id="ARBA00023157"/>
    </source>
</evidence>
<dbReference type="Gene3D" id="1.20.970.40">
    <property type="match status" value="1"/>
</dbReference>
<keyword evidence="9" id="KW-0165">Cleavage on pair of basic residues</keyword>
<reference evidence="22" key="2">
    <citation type="submission" date="2025-09" db="UniProtKB">
        <authorList>
            <consortium name="Ensembl"/>
        </authorList>
    </citation>
    <scope>IDENTIFICATION</scope>
</reference>
<comment type="similarity">
    <text evidence="4">Belongs to the mesothelin family.</text>
</comment>
<evidence type="ECO:0000256" key="18">
    <source>
        <dbReference type="ARBA" id="ARBA00065993"/>
    </source>
</evidence>